<accession>A0A9P0H3D2</accession>
<dbReference type="InterPro" id="IPR011993">
    <property type="entry name" value="PH-like_dom_sf"/>
</dbReference>
<evidence type="ECO:0000259" key="1">
    <source>
        <dbReference type="PROSITE" id="PS50003"/>
    </source>
</evidence>
<feature type="domain" description="PH" evidence="1">
    <location>
        <begin position="15"/>
        <end position="121"/>
    </location>
</feature>
<dbReference type="EMBL" id="OV725078">
    <property type="protein sequence ID" value="CAH1394066.1"/>
    <property type="molecule type" value="Genomic_DNA"/>
</dbReference>
<dbReference type="Proteomes" id="UP001152798">
    <property type="component" value="Chromosome 2"/>
</dbReference>
<dbReference type="CDD" id="cd13258">
    <property type="entry name" value="PH_PLEKHJ1"/>
    <property type="match status" value="1"/>
</dbReference>
<dbReference type="SMART" id="SM00233">
    <property type="entry name" value="PH"/>
    <property type="match status" value="1"/>
</dbReference>
<sequence length="210" mass="25068">MKVNNRQLLLISFEEADFEGRLHYKKVSMFWSNDKGFKERWFKLKHNMLFYFKMNETFPMLKEPAGVFILENYNVQYEENGEVPFSFSITFNYEPDVKYLFSARSDDVVFSWISILRSSSFGYLKEKMHNLQKQIHEKTETDEKMTRKTGRQEERVFNFSNVNLQIENLNFNNEKTDSRKKNENVDINYSLPKTKVGDDATKSEVDLILL</sequence>
<organism evidence="2 3">
    <name type="scientific">Nezara viridula</name>
    <name type="common">Southern green stink bug</name>
    <name type="synonym">Cimex viridulus</name>
    <dbReference type="NCBI Taxonomy" id="85310"/>
    <lineage>
        <taxon>Eukaryota</taxon>
        <taxon>Metazoa</taxon>
        <taxon>Ecdysozoa</taxon>
        <taxon>Arthropoda</taxon>
        <taxon>Hexapoda</taxon>
        <taxon>Insecta</taxon>
        <taxon>Pterygota</taxon>
        <taxon>Neoptera</taxon>
        <taxon>Paraneoptera</taxon>
        <taxon>Hemiptera</taxon>
        <taxon>Heteroptera</taxon>
        <taxon>Panheteroptera</taxon>
        <taxon>Pentatomomorpha</taxon>
        <taxon>Pentatomoidea</taxon>
        <taxon>Pentatomidae</taxon>
        <taxon>Pentatominae</taxon>
        <taxon>Nezara</taxon>
    </lineage>
</organism>
<dbReference type="AlphaFoldDB" id="A0A9P0H3D2"/>
<dbReference type="OrthoDB" id="10055808at2759"/>
<reference evidence="2" key="1">
    <citation type="submission" date="2022-01" db="EMBL/GenBank/DDBJ databases">
        <authorList>
            <person name="King R."/>
        </authorList>
    </citation>
    <scope>NUCLEOTIDE SEQUENCE</scope>
</reference>
<protein>
    <recommendedName>
        <fullName evidence="1">PH domain-containing protein</fullName>
    </recommendedName>
</protein>
<evidence type="ECO:0000313" key="3">
    <source>
        <dbReference type="Proteomes" id="UP001152798"/>
    </source>
</evidence>
<dbReference type="PROSITE" id="PS50003">
    <property type="entry name" value="PH_DOMAIN"/>
    <property type="match status" value="1"/>
</dbReference>
<dbReference type="SUPFAM" id="SSF50729">
    <property type="entry name" value="PH domain-like"/>
    <property type="match status" value="1"/>
</dbReference>
<name>A0A9P0H3D2_NEZVI</name>
<dbReference type="Gene3D" id="2.30.29.30">
    <property type="entry name" value="Pleckstrin-homology domain (PH domain)/Phosphotyrosine-binding domain (PTB)"/>
    <property type="match status" value="1"/>
</dbReference>
<dbReference type="Pfam" id="PF00169">
    <property type="entry name" value="PH"/>
    <property type="match status" value="1"/>
</dbReference>
<proteinExistence type="predicted"/>
<dbReference type="InterPro" id="IPR001849">
    <property type="entry name" value="PH_domain"/>
</dbReference>
<keyword evidence="3" id="KW-1185">Reference proteome</keyword>
<gene>
    <name evidence="2" type="ORF">NEZAVI_LOCUS4624</name>
</gene>
<evidence type="ECO:0000313" key="2">
    <source>
        <dbReference type="EMBL" id="CAH1394066.1"/>
    </source>
</evidence>